<dbReference type="EMBL" id="JAMPLM010000076">
    <property type="protein sequence ID" value="MEP1062610.1"/>
    <property type="molecule type" value="Genomic_DNA"/>
</dbReference>
<evidence type="ECO:0000259" key="2">
    <source>
        <dbReference type="Pfam" id="PF07700"/>
    </source>
</evidence>
<sequence length="201" mass="22558">MGILSYHQSQRFDQSEDAMYGLVNKAIEDMVRSQFGEATWKAIKQKAALEMDTFISMEGYPDDVTHKLVKAASEILGLSAADIMQAFGEFWVTYTAQEGYGEMLEMSGDNLPEFLENLDSLHARVGVIFPQLQPPSFDCTDQTEEALSLHYHSKREGLAPMVIGLVKGLGTRFDTEVEVTQTQSREEGADHDEFSIKYQQS</sequence>
<dbReference type="PANTHER" id="PTHR45655:SF13">
    <property type="entry name" value="SOLUBLE GUANYLATE CYCLASE GCY-32-RELATED"/>
    <property type="match status" value="1"/>
</dbReference>
<dbReference type="PANTHER" id="PTHR45655">
    <property type="entry name" value="GUANYLATE CYCLASE SOLUBLE SUBUNIT BETA-2"/>
    <property type="match status" value="1"/>
</dbReference>
<evidence type="ECO:0000313" key="4">
    <source>
        <dbReference type="Proteomes" id="UP001476950"/>
    </source>
</evidence>
<evidence type="ECO:0000256" key="1">
    <source>
        <dbReference type="SAM" id="MobiDB-lite"/>
    </source>
</evidence>
<protein>
    <submittedName>
        <fullName evidence="3">Heme NO-binding domain-containing protein</fullName>
    </submittedName>
</protein>
<name>A0ABV0KWC1_9CYAN</name>
<feature type="region of interest" description="Disordered" evidence="1">
    <location>
        <begin position="181"/>
        <end position="201"/>
    </location>
</feature>
<feature type="compositionally biased region" description="Basic and acidic residues" evidence="1">
    <location>
        <begin position="184"/>
        <end position="195"/>
    </location>
</feature>
<dbReference type="Pfam" id="PF07700">
    <property type="entry name" value="HNOB"/>
    <property type="match status" value="1"/>
</dbReference>
<dbReference type="Gene3D" id="3.90.1520.10">
    <property type="entry name" value="H-NOX domain"/>
    <property type="match status" value="1"/>
</dbReference>
<gene>
    <name evidence="3" type="ORF">NDI38_30010</name>
</gene>
<evidence type="ECO:0000313" key="3">
    <source>
        <dbReference type="EMBL" id="MEP1062610.1"/>
    </source>
</evidence>
<dbReference type="InterPro" id="IPR024096">
    <property type="entry name" value="NO_sig/Golgi_transp_ligand-bd"/>
</dbReference>
<dbReference type="SUPFAM" id="SSF111126">
    <property type="entry name" value="Ligand-binding domain in the NO signalling and Golgi transport"/>
    <property type="match status" value="1"/>
</dbReference>
<keyword evidence="4" id="KW-1185">Reference proteome</keyword>
<comment type="caution">
    <text evidence="3">The sequence shown here is derived from an EMBL/GenBank/DDBJ whole genome shotgun (WGS) entry which is preliminary data.</text>
</comment>
<reference evidence="3 4" key="1">
    <citation type="submission" date="2022-04" db="EMBL/GenBank/DDBJ databases">
        <title>Positive selection, recombination, and allopatry shape intraspecific diversity of widespread and dominant cyanobacteria.</title>
        <authorList>
            <person name="Wei J."/>
            <person name="Shu W."/>
            <person name="Hu C."/>
        </authorList>
    </citation>
    <scope>NUCLEOTIDE SEQUENCE [LARGE SCALE GENOMIC DNA]</scope>
    <source>
        <strain evidence="3 4">AS-A4</strain>
    </source>
</reference>
<organism evidence="3 4">
    <name type="scientific">Stenomitos frigidus AS-A4</name>
    <dbReference type="NCBI Taxonomy" id="2933935"/>
    <lineage>
        <taxon>Bacteria</taxon>
        <taxon>Bacillati</taxon>
        <taxon>Cyanobacteriota</taxon>
        <taxon>Cyanophyceae</taxon>
        <taxon>Leptolyngbyales</taxon>
        <taxon>Leptolyngbyaceae</taxon>
        <taxon>Stenomitos</taxon>
    </lineage>
</organism>
<dbReference type="InterPro" id="IPR011644">
    <property type="entry name" value="Heme_NO-bd"/>
</dbReference>
<dbReference type="InterPro" id="IPR038158">
    <property type="entry name" value="H-NOX_domain_sf"/>
</dbReference>
<dbReference type="RefSeq" id="WP_347240433.1">
    <property type="nucleotide sequence ID" value="NZ_JAMPLM010000076.1"/>
</dbReference>
<dbReference type="Proteomes" id="UP001476950">
    <property type="component" value="Unassembled WGS sequence"/>
</dbReference>
<accession>A0ABV0KWC1</accession>
<proteinExistence type="predicted"/>
<feature type="domain" description="Heme NO-binding" evidence="2">
    <location>
        <begin position="20"/>
        <end position="180"/>
    </location>
</feature>